<reference evidence="2" key="1">
    <citation type="journal article" date="2021" name="Proc. Natl. Acad. Sci. U.S.A.">
        <title>A Catalog of Tens of Thousands of Viruses from Human Metagenomes Reveals Hidden Associations with Chronic Diseases.</title>
        <authorList>
            <person name="Tisza M.J."/>
            <person name="Buck C.B."/>
        </authorList>
    </citation>
    <scope>NUCLEOTIDE SEQUENCE</scope>
    <source>
        <strain evidence="2">Ctprd3</strain>
    </source>
</reference>
<dbReference type="EMBL" id="BK032783">
    <property type="protein sequence ID" value="DAF60140.1"/>
    <property type="molecule type" value="Genomic_DNA"/>
</dbReference>
<evidence type="ECO:0000256" key="1">
    <source>
        <dbReference type="SAM" id="Phobius"/>
    </source>
</evidence>
<feature type="transmembrane region" description="Helical" evidence="1">
    <location>
        <begin position="12"/>
        <end position="34"/>
    </location>
</feature>
<organism evidence="2">
    <name type="scientific">Siphoviridae sp. ctprd3</name>
    <dbReference type="NCBI Taxonomy" id="2827943"/>
    <lineage>
        <taxon>Viruses</taxon>
        <taxon>Duplodnaviria</taxon>
        <taxon>Heunggongvirae</taxon>
        <taxon>Uroviricota</taxon>
        <taxon>Caudoviricetes</taxon>
    </lineage>
</organism>
<protein>
    <submittedName>
        <fullName evidence="2">Uncharacterized protein</fullName>
    </submittedName>
</protein>
<accession>A0A8S5T9Z3</accession>
<keyword evidence="1" id="KW-0812">Transmembrane</keyword>
<evidence type="ECO:0000313" key="2">
    <source>
        <dbReference type="EMBL" id="DAF60140.1"/>
    </source>
</evidence>
<keyword evidence="1" id="KW-1133">Transmembrane helix</keyword>
<proteinExistence type="predicted"/>
<name>A0A8S5T9Z3_9CAUD</name>
<sequence>MKENKKRLMKIANLAIAMVLAIPMFILAVPFYMYNKIRGKV</sequence>
<keyword evidence="1" id="KW-0472">Membrane</keyword>